<dbReference type="Proteomes" id="UP000823773">
    <property type="component" value="Unassembled WGS sequence"/>
</dbReference>
<organism evidence="1 2">
    <name type="scientific">Ensifer adhaerens</name>
    <name type="common">Sinorhizobium morelense</name>
    <dbReference type="NCBI Taxonomy" id="106592"/>
    <lineage>
        <taxon>Bacteria</taxon>
        <taxon>Pseudomonadati</taxon>
        <taxon>Pseudomonadota</taxon>
        <taxon>Alphaproteobacteria</taxon>
        <taxon>Hyphomicrobiales</taxon>
        <taxon>Rhizobiaceae</taxon>
        <taxon>Sinorhizobium/Ensifer group</taxon>
        <taxon>Ensifer</taxon>
    </lineage>
</organism>
<sequence length="671" mass="71081">MRLKTGAEDANLPQGGWACKSGGLDDIECMSTSEPSTNAARRSTDRRRIPIAALMALSFGALVFVSVGGVLALSVGANVRNTLDLLGAQSTLLVDAMEDLLRAEMGRAENAVAGVAQLYAQSDFEIDDAKMSAALAGALSATPGANAMLVCTADLKCRGAARGGRDFPANEIRHLPAAPEKSPQVRAALEGRRQLDGRQWGAFVANEYGLFANVSTPLQRDGETRGWVIAAVELRKLSEITRELSSRFGTHAFILDGDGTVLADPRLADPNSVTRPLTPLVAFGDPVLARYGERTTETEFSAKRGRDIEVAEISIDDQAASASLSGADSYIAITRRIAGYGERPWTIGAYFEAGQIGDEIERVMGSALLGLGAMAAAVVVAVLLGRRLSRPIQAIAGQASRVANFELDDVTPLPRSRVLELDEQASAFNAMLVGLRAFSTYVPRSLVSKLVRSGQMGIAEPREAVVTVMFTDIAGFTTLSEQMDAAAAGRLLNHHFAILCRAVDANGGAVDKFLGDGMLAFFGAPDHLEDHAAAAVRAAAIIREELENDNIKGAAEGRPPLRVRIGIHTGLVIVGNIGASDRVNYTIVGDTVNISQRLLEVGKMAMPDAPACIALSRETASRLDDSFSTIPMGEHWLRGRGEATEVVQLGKVASLAPINRDLTSAESPTVQ</sequence>
<accession>A0ACC5T4E0</accession>
<comment type="caution">
    <text evidence="1">The sequence shown here is derived from an EMBL/GenBank/DDBJ whole genome shotgun (WGS) entry which is preliminary data.</text>
</comment>
<dbReference type="EMBL" id="JAGGJR010000014">
    <property type="protein sequence ID" value="MBP1876001.1"/>
    <property type="molecule type" value="Genomic_DNA"/>
</dbReference>
<gene>
    <name evidence="1" type="ORF">J2Z19_005750</name>
</gene>
<name>A0ACC5T4E0_ENSAD</name>
<proteinExistence type="predicted"/>
<evidence type="ECO:0000313" key="1">
    <source>
        <dbReference type="EMBL" id="MBP1876001.1"/>
    </source>
</evidence>
<reference evidence="1" key="1">
    <citation type="submission" date="2021-03" db="EMBL/GenBank/DDBJ databases">
        <title>Genomic Encyclopedia of Type Strains, Phase IV (KMG-IV): sequencing the most valuable type-strain genomes for metagenomic binning, comparative biology and taxonomic classification.</title>
        <authorList>
            <person name="Goeker M."/>
        </authorList>
    </citation>
    <scope>NUCLEOTIDE SEQUENCE</scope>
    <source>
        <strain evidence="1">DSM 18131</strain>
    </source>
</reference>
<evidence type="ECO:0000313" key="2">
    <source>
        <dbReference type="Proteomes" id="UP000823773"/>
    </source>
</evidence>
<protein>
    <submittedName>
        <fullName evidence="1">Adenylate cyclase</fullName>
        <ecNumber evidence="1">4.6.1.1</ecNumber>
    </submittedName>
</protein>
<keyword evidence="1" id="KW-0456">Lyase</keyword>
<keyword evidence="2" id="KW-1185">Reference proteome</keyword>
<dbReference type="EC" id="4.6.1.1" evidence="1"/>